<feature type="region of interest" description="Disordered" evidence="1">
    <location>
        <begin position="107"/>
        <end position="184"/>
    </location>
</feature>
<dbReference type="Proteomes" id="UP000294597">
    <property type="component" value="Unassembled WGS sequence"/>
</dbReference>
<comment type="caution">
    <text evidence="3">The sequence shown here is derived from an EMBL/GenBank/DDBJ whole genome shotgun (WGS) entry which is preliminary data.</text>
</comment>
<accession>A0A4R5CTD8</accession>
<evidence type="ECO:0000313" key="3">
    <source>
        <dbReference type="EMBL" id="TDE02670.1"/>
    </source>
</evidence>
<organism evidence="3 4">
    <name type="scientific">Flavobacterium hiemivividum</name>
    <dbReference type="NCBI Taxonomy" id="2541734"/>
    <lineage>
        <taxon>Bacteria</taxon>
        <taxon>Pseudomonadati</taxon>
        <taxon>Bacteroidota</taxon>
        <taxon>Flavobacteriia</taxon>
        <taxon>Flavobacteriales</taxon>
        <taxon>Flavobacteriaceae</taxon>
        <taxon>Flavobacterium</taxon>
    </lineage>
</organism>
<feature type="signal peptide" evidence="2">
    <location>
        <begin position="1"/>
        <end position="21"/>
    </location>
</feature>
<keyword evidence="4" id="KW-1185">Reference proteome</keyword>
<gene>
    <name evidence="3" type="ORF">E0F98_12735</name>
</gene>
<evidence type="ECO:0000256" key="1">
    <source>
        <dbReference type="SAM" id="MobiDB-lite"/>
    </source>
</evidence>
<evidence type="ECO:0000256" key="2">
    <source>
        <dbReference type="SAM" id="SignalP"/>
    </source>
</evidence>
<evidence type="ECO:0008006" key="5">
    <source>
        <dbReference type="Google" id="ProtNLM"/>
    </source>
</evidence>
<dbReference type="AlphaFoldDB" id="A0A4R5CTD8"/>
<feature type="compositionally biased region" description="Basic and acidic residues" evidence="1">
    <location>
        <begin position="130"/>
        <end position="168"/>
    </location>
</feature>
<protein>
    <recommendedName>
        <fullName evidence="5">DUF3300 domain-containing protein</fullName>
    </recommendedName>
</protein>
<feature type="compositionally biased region" description="Basic residues" evidence="1">
    <location>
        <begin position="107"/>
        <end position="117"/>
    </location>
</feature>
<dbReference type="EMBL" id="SMFO01000010">
    <property type="protein sequence ID" value="TDE02670.1"/>
    <property type="molecule type" value="Genomic_DNA"/>
</dbReference>
<sequence>MKTLKLLAAGIILLVSTSMEAQVSVNLNIGTAPNWGPRGYSQVDYYYLPDIQAYYDIRASQFIYFGRNQWVRSRYLPRQYRNYDLYSGYKVVLNDYHGRSPYTHYKSHRTKYHKGYRGQHQSTIGHRYNNHRDDGHRYSNDRKNYSKERYSTNRRYSDNHRNSNDKRYSKDKHRKNERNGRDRD</sequence>
<proteinExistence type="predicted"/>
<keyword evidence="2" id="KW-0732">Signal</keyword>
<evidence type="ECO:0000313" key="4">
    <source>
        <dbReference type="Proteomes" id="UP000294597"/>
    </source>
</evidence>
<dbReference type="RefSeq" id="WP_132112064.1">
    <property type="nucleotide sequence ID" value="NZ_SMFO01000010.1"/>
</dbReference>
<name>A0A4R5CTD8_9FLAO</name>
<feature type="chain" id="PRO_5020687326" description="DUF3300 domain-containing protein" evidence="2">
    <location>
        <begin position="22"/>
        <end position="184"/>
    </location>
</feature>
<reference evidence="3 4" key="1">
    <citation type="submission" date="2019-03" db="EMBL/GenBank/DDBJ databases">
        <title>Flavobacterium TSA-D2 sp. nov., isolated from arctic soil.</title>
        <authorList>
            <person name="Chaudhary D.K."/>
        </authorList>
    </citation>
    <scope>NUCLEOTIDE SEQUENCE [LARGE SCALE GENOMIC DNA]</scope>
    <source>
        <strain evidence="3 4">TSA-D2</strain>
    </source>
</reference>